<dbReference type="Proteomes" id="UP000092574">
    <property type="component" value="Chromosome"/>
</dbReference>
<dbReference type="PROSITE" id="PS50109">
    <property type="entry name" value="HIS_KIN"/>
    <property type="match status" value="1"/>
</dbReference>
<dbReference type="SMART" id="SM00387">
    <property type="entry name" value="HATPase_c"/>
    <property type="match status" value="1"/>
</dbReference>
<dbReference type="GO" id="GO:0016036">
    <property type="term" value="P:cellular response to phosphate starvation"/>
    <property type="evidence" value="ECO:0007669"/>
    <property type="project" value="TreeGrafter"/>
</dbReference>
<dbReference type="PANTHER" id="PTHR45453:SF2">
    <property type="entry name" value="HISTIDINE KINASE"/>
    <property type="match status" value="1"/>
</dbReference>
<dbReference type="InterPro" id="IPR050351">
    <property type="entry name" value="BphY/WalK/GraS-like"/>
</dbReference>
<comment type="subcellular location">
    <subcellularLocation>
        <location evidence="2">Cell membrane</location>
        <topology evidence="2">Multi-pass membrane protein</topology>
    </subcellularLocation>
</comment>
<feature type="domain" description="Histidine kinase" evidence="12">
    <location>
        <begin position="127"/>
        <end position="335"/>
    </location>
</feature>
<evidence type="ECO:0000256" key="3">
    <source>
        <dbReference type="ARBA" id="ARBA00012438"/>
    </source>
</evidence>
<comment type="catalytic activity">
    <reaction evidence="1">
        <text>ATP + protein L-histidine = ADP + protein N-phospho-L-histidine.</text>
        <dbReference type="EC" id="2.7.13.3"/>
    </reaction>
</comment>
<evidence type="ECO:0000313" key="14">
    <source>
        <dbReference type="Proteomes" id="UP000092574"/>
    </source>
</evidence>
<dbReference type="InterPro" id="IPR003594">
    <property type="entry name" value="HATPase_dom"/>
</dbReference>
<dbReference type="RefSeq" id="WP_065540824.1">
    <property type="nucleotide sequence ID" value="NZ_CP015405.2"/>
</dbReference>
<keyword evidence="9" id="KW-0902">Two-component regulatory system</keyword>
<dbReference type="SUPFAM" id="SSF55874">
    <property type="entry name" value="ATPase domain of HSP90 chaperone/DNA topoisomerase II/histidine kinase"/>
    <property type="match status" value="1"/>
</dbReference>
<keyword evidence="8 11" id="KW-1133">Transmembrane helix</keyword>
<dbReference type="GO" id="GO:0004721">
    <property type="term" value="F:phosphoprotein phosphatase activity"/>
    <property type="evidence" value="ECO:0007669"/>
    <property type="project" value="TreeGrafter"/>
</dbReference>
<evidence type="ECO:0000256" key="6">
    <source>
        <dbReference type="ARBA" id="ARBA00022692"/>
    </source>
</evidence>
<evidence type="ECO:0000256" key="9">
    <source>
        <dbReference type="ARBA" id="ARBA00023012"/>
    </source>
</evidence>
<keyword evidence="5" id="KW-0808">Transferase</keyword>
<sequence length="335" mass="38509">MKQFWKILKRCAPWLLLLLIIDVFSTLLLWLCDAQAFPFLIGLIVLASLVLFSAAVLIFYLKEQQKQALFQAFLTEPDAVNTEKLLGAVSQQEREQLYLLVSILQEKERRIQKMEESLRDYEEYVEGWAHETKTPLSLLTMILDNRADELSPSLQAKLEYVRSQFQEDITQILYYARLGSSTKDYRFEVVHLQSALEEIMDDYAPLLEEKQFLVENRLQSETVYTDRRGFQFMLGQIISNAIKYSGDDPRLTVSLQQSTAAEILIIADNGIGVKSYDLPYIFQKGFTGDSTHGRKKATGMGLYLTKKMADDLNLQLEAESQWGKGLSVFIIFPRV</sequence>
<dbReference type="GO" id="GO:0005524">
    <property type="term" value="F:ATP binding"/>
    <property type="evidence" value="ECO:0007669"/>
    <property type="project" value="UniProtKB-KW"/>
</dbReference>
<dbReference type="KEGG" id="byl:A4V09_01750"/>
<keyword evidence="4" id="KW-1003">Cell membrane</keyword>
<keyword evidence="14" id="KW-1185">Reference proteome</keyword>
<organism evidence="13 14">
    <name type="scientific">Blautia pseudococcoides</name>
    <dbReference type="NCBI Taxonomy" id="1796616"/>
    <lineage>
        <taxon>Bacteria</taxon>
        <taxon>Bacillati</taxon>
        <taxon>Bacillota</taxon>
        <taxon>Clostridia</taxon>
        <taxon>Lachnospirales</taxon>
        <taxon>Lachnospiraceae</taxon>
        <taxon>Blautia</taxon>
    </lineage>
</organism>
<keyword evidence="13" id="KW-0547">Nucleotide-binding</keyword>
<dbReference type="PANTHER" id="PTHR45453">
    <property type="entry name" value="PHOSPHATE REGULON SENSOR PROTEIN PHOR"/>
    <property type="match status" value="1"/>
</dbReference>
<feature type="transmembrane region" description="Helical" evidence="11">
    <location>
        <begin position="37"/>
        <end position="61"/>
    </location>
</feature>
<evidence type="ECO:0000256" key="2">
    <source>
        <dbReference type="ARBA" id="ARBA00004651"/>
    </source>
</evidence>
<evidence type="ECO:0000256" key="7">
    <source>
        <dbReference type="ARBA" id="ARBA00022777"/>
    </source>
</evidence>
<dbReference type="InterPro" id="IPR036097">
    <property type="entry name" value="HisK_dim/P_sf"/>
</dbReference>
<evidence type="ECO:0000256" key="4">
    <source>
        <dbReference type="ARBA" id="ARBA00022475"/>
    </source>
</evidence>
<keyword evidence="6 11" id="KW-0812">Transmembrane</keyword>
<evidence type="ECO:0000259" key="12">
    <source>
        <dbReference type="PROSITE" id="PS50109"/>
    </source>
</evidence>
<evidence type="ECO:0000256" key="1">
    <source>
        <dbReference type="ARBA" id="ARBA00000085"/>
    </source>
</evidence>
<evidence type="ECO:0000256" key="10">
    <source>
        <dbReference type="ARBA" id="ARBA00023136"/>
    </source>
</evidence>
<keyword evidence="10 11" id="KW-0472">Membrane</keyword>
<keyword evidence="13" id="KW-0067">ATP-binding</keyword>
<dbReference type="SUPFAM" id="SSF47384">
    <property type="entry name" value="Homodimeric domain of signal transducing histidine kinase"/>
    <property type="match status" value="1"/>
</dbReference>
<dbReference type="EC" id="2.7.13.3" evidence="3"/>
<proteinExistence type="predicted"/>
<dbReference type="STRING" id="1796616.A4V09_01750"/>
<dbReference type="GO" id="GO:0000155">
    <property type="term" value="F:phosphorelay sensor kinase activity"/>
    <property type="evidence" value="ECO:0007669"/>
    <property type="project" value="InterPro"/>
</dbReference>
<dbReference type="Pfam" id="PF02518">
    <property type="entry name" value="HATPase_c"/>
    <property type="match status" value="1"/>
</dbReference>
<dbReference type="InterPro" id="IPR036890">
    <property type="entry name" value="HATPase_C_sf"/>
</dbReference>
<keyword evidence="7" id="KW-0418">Kinase</keyword>
<feature type="transmembrane region" description="Helical" evidence="11">
    <location>
        <begin position="12"/>
        <end position="31"/>
    </location>
</feature>
<gene>
    <name evidence="13" type="ORF">A4V09_01750</name>
</gene>
<name>A0A1C7I4U6_9FIRM</name>
<dbReference type="Gene3D" id="3.30.565.10">
    <property type="entry name" value="Histidine kinase-like ATPase, C-terminal domain"/>
    <property type="match status" value="1"/>
</dbReference>
<protein>
    <recommendedName>
        <fullName evidence="3">histidine kinase</fullName>
        <ecNumber evidence="3">2.7.13.3</ecNumber>
    </recommendedName>
</protein>
<dbReference type="OrthoDB" id="9780487at2"/>
<dbReference type="InterPro" id="IPR005467">
    <property type="entry name" value="His_kinase_dom"/>
</dbReference>
<evidence type="ECO:0000256" key="5">
    <source>
        <dbReference type="ARBA" id="ARBA00022679"/>
    </source>
</evidence>
<reference evidence="13" key="1">
    <citation type="submission" date="2017-04" db="EMBL/GenBank/DDBJ databases">
        <title>Complete Genome Sequences of Twelve Strains of a Stable Defined Moderately Diverse Mouse Microbiota 2 (sDMDMm2).</title>
        <authorList>
            <person name="Uchimura Y."/>
            <person name="Wyss M."/>
            <person name="Brugiroux S."/>
            <person name="Limenitakis J.P."/>
            <person name="Stecher B."/>
            <person name="McCoy K.D."/>
            <person name="Macpherson A.J."/>
        </authorList>
    </citation>
    <scope>NUCLEOTIDE SEQUENCE</scope>
    <source>
        <strain evidence="13">YL58</strain>
    </source>
</reference>
<dbReference type="AlphaFoldDB" id="A0A1C7I4U6"/>
<accession>A0A1C7I4U6</accession>
<evidence type="ECO:0000313" key="13">
    <source>
        <dbReference type="EMBL" id="ANU74595.1"/>
    </source>
</evidence>
<evidence type="ECO:0000256" key="8">
    <source>
        <dbReference type="ARBA" id="ARBA00022989"/>
    </source>
</evidence>
<dbReference type="EMBL" id="CP015405">
    <property type="protein sequence ID" value="ANU74595.1"/>
    <property type="molecule type" value="Genomic_DNA"/>
</dbReference>
<dbReference type="GO" id="GO:0005886">
    <property type="term" value="C:plasma membrane"/>
    <property type="evidence" value="ECO:0007669"/>
    <property type="project" value="UniProtKB-SubCell"/>
</dbReference>
<evidence type="ECO:0000256" key="11">
    <source>
        <dbReference type="SAM" id="Phobius"/>
    </source>
</evidence>